<sequence length="354" mass="36538">MTRVVTTVEALRAEEARLVRLAQDASASAGSQPGEGGAQAGPAPARARSGGAGRPVVALVPTMGALHAGHAELVRRARAAADVVVVSIFVNPLQFGDPADLARYPSTLEADLRILEAEGADLAFAPSAAEMYPSGEPMVRVSAGRMGTVLEGASRPGHFDGMLTVVAKLFNAAAPRGEADFLAFFGEKDAQQLALIRRMAADLTIDVEVRGVPIVRDADGLALSSRNRFLSAEEREQALVLSRVLAGLRRDAEAGRPLGLEAARAELEAAPGVELDYLELVDPQTFEPLAGGSAGGITRTADTDDGSACGTRRTADAAGGMAPTGSRAEGAAPWGVVVVAARVGAVRLLDNLHL</sequence>
<dbReference type="EC" id="6.3.2.1" evidence="8"/>
<dbReference type="Proteomes" id="UP001247307">
    <property type="component" value="Unassembled WGS sequence"/>
</dbReference>
<feature type="binding site" evidence="8">
    <location>
        <begin position="63"/>
        <end position="70"/>
    </location>
    <ligand>
        <name>ATP</name>
        <dbReference type="ChEBI" id="CHEBI:30616"/>
    </ligand>
</feature>
<dbReference type="EMBL" id="JAVDUI010000001">
    <property type="protein sequence ID" value="MDR6891979.1"/>
    <property type="molecule type" value="Genomic_DNA"/>
</dbReference>
<dbReference type="GO" id="GO:0015940">
    <property type="term" value="P:pantothenate biosynthetic process"/>
    <property type="evidence" value="ECO:0007669"/>
    <property type="project" value="UniProtKB-UniRule"/>
</dbReference>
<evidence type="ECO:0000256" key="9">
    <source>
        <dbReference type="SAM" id="MobiDB-lite"/>
    </source>
</evidence>
<comment type="subcellular location">
    <subcellularLocation>
        <location evidence="8">Cytoplasm</location>
    </subcellularLocation>
</comment>
<evidence type="ECO:0000256" key="7">
    <source>
        <dbReference type="ARBA" id="ARBA00048258"/>
    </source>
</evidence>
<evidence type="ECO:0000313" key="10">
    <source>
        <dbReference type="EMBL" id="MDR6891979.1"/>
    </source>
</evidence>
<comment type="subunit">
    <text evidence="8">Homodimer.</text>
</comment>
<dbReference type="InterPro" id="IPR003721">
    <property type="entry name" value="Pantoate_ligase"/>
</dbReference>
<feature type="binding site" evidence="8">
    <location>
        <position position="215"/>
    </location>
    <ligand>
        <name>ATP</name>
        <dbReference type="ChEBI" id="CHEBI:30616"/>
    </ligand>
</feature>
<comment type="miscellaneous">
    <text evidence="8">The reaction proceeds by a bi uni uni bi ping pong mechanism.</text>
</comment>
<keyword evidence="6 8" id="KW-0067">ATP-binding</keyword>
<comment type="function">
    <text evidence="8">Catalyzes the condensation of pantoate with beta-alanine in an ATP-dependent reaction via a pantoyl-adenylate intermediate.</text>
</comment>
<dbReference type="InterPro" id="IPR014729">
    <property type="entry name" value="Rossmann-like_a/b/a_fold"/>
</dbReference>
<dbReference type="HAMAP" id="MF_00158">
    <property type="entry name" value="PanC"/>
    <property type="match status" value="1"/>
</dbReference>
<dbReference type="PANTHER" id="PTHR21299">
    <property type="entry name" value="CYTIDYLATE KINASE/PANTOATE-BETA-ALANINE LIGASE"/>
    <property type="match status" value="1"/>
</dbReference>
<keyword evidence="4 8" id="KW-0566">Pantothenate biosynthesis</keyword>
<keyword evidence="8" id="KW-0963">Cytoplasm</keyword>
<dbReference type="GO" id="GO:0005524">
    <property type="term" value="F:ATP binding"/>
    <property type="evidence" value="ECO:0007669"/>
    <property type="project" value="UniProtKB-KW"/>
</dbReference>
<feature type="binding site" evidence="8">
    <location>
        <position position="94"/>
    </location>
    <ligand>
        <name>(R)-pantoate</name>
        <dbReference type="ChEBI" id="CHEBI:15980"/>
    </ligand>
</feature>
<comment type="catalytic activity">
    <reaction evidence="7 8">
        <text>(R)-pantoate + beta-alanine + ATP = (R)-pantothenate + AMP + diphosphate + H(+)</text>
        <dbReference type="Rhea" id="RHEA:10912"/>
        <dbReference type="ChEBI" id="CHEBI:15378"/>
        <dbReference type="ChEBI" id="CHEBI:15980"/>
        <dbReference type="ChEBI" id="CHEBI:29032"/>
        <dbReference type="ChEBI" id="CHEBI:30616"/>
        <dbReference type="ChEBI" id="CHEBI:33019"/>
        <dbReference type="ChEBI" id="CHEBI:57966"/>
        <dbReference type="ChEBI" id="CHEBI:456215"/>
        <dbReference type="EC" id="6.3.2.1"/>
    </reaction>
</comment>
<feature type="binding site" evidence="8">
    <location>
        <begin position="186"/>
        <end position="189"/>
    </location>
    <ligand>
        <name>ATP</name>
        <dbReference type="ChEBI" id="CHEBI:30616"/>
    </ligand>
</feature>
<dbReference type="InterPro" id="IPR004821">
    <property type="entry name" value="Cyt_trans-like"/>
</dbReference>
<keyword evidence="3 8" id="KW-0436">Ligase</keyword>
<dbReference type="AlphaFoldDB" id="A0AAE3YGW1"/>
<evidence type="ECO:0000256" key="5">
    <source>
        <dbReference type="ARBA" id="ARBA00022741"/>
    </source>
</evidence>
<evidence type="ECO:0000313" key="11">
    <source>
        <dbReference type="Proteomes" id="UP001247307"/>
    </source>
</evidence>
<evidence type="ECO:0000256" key="2">
    <source>
        <dbReference type="ARBA" id="ARBA00009256"/>
    </source>
</evidence>
<evidence type="ECO:0000256" key="6">
    <source>
        <dbReference type="ARBA" id="ARBA00022840"/>
    </source>
</evidence>
<dbReference type="InterPro" id="IPR042176">
    <property type="entry name" value="Pantoate_ligase_C"/>
</dbReference>
<dbReference type="SUPFAM" id="SSF52374">
    <property type="entry name" value="Nucleotidylyl transferase"/>
    <property type="match status" value="1"/>
</dbReference>
<dbReference type="GO" id="GO:0005829">
    <property type="term" value="C:cytosol"/>
    <property type="evidence" value="ECO:0007669"/>
    <property type="project" value="TreeGrafter"/>
</dbReference>
<proteinExistence type="inferred from homology"/>
<organism evidence="10 11">
    <name type="scientific">Falsarthrobacter nasiphocae</name>
    <dbReference type="NCBI Taxonomy" id="189863"/>
    <lineage>
        <taxon>Bacteria</taxon>
        <taxon>Bacillati</taxon>
        <taxon>Actinomycetota</taxon>
        <taxon>Actinomycetes</taxon>
        <taxon>Micrococcales</taxon>
        <taxon>Micrococcaceae</taxon>
        <taxon>Falsarthrobacter</taxon>
    </lineage>
</organism>
<comment type="pathway">
    <text evidence="1 8">Cofactor biosynthesis; (R)-pantothenate biosynthesis; (R)-pantothenate from (R)-pantoate and beta-alanine: step 1/1.</text>
</comment>
<dbReference type="Gene3D" id="3.40.50.620">
    <property type="entry name" value="HUPs"/>
    <property type="match status" value="1"/>
</dbReference>
<dbReference type="Gene3D" id="3.30.1300.10">
    <property type="entry name" value="Pantoate-beta-alanine ligase, C-terminal domain"/>
    <property type="match status" value="1"/>
</dbReference>
<feature type="binding site" evidence="8">
    <location>
        <position position="192"/>
    </location>
    <ligand>
        <name>(R)-pantoate</name>
        <dbReference type="ChEBI" id="CHEBI:15980"/>
    </ligand>
</feature>
<dbReference type="GO" id="GO:0004592">
    <property type="term" value="F:pantoate-beta-alanine ligase activity"/>
    <property type="evidence" value="ECO:0007669"/>
    <property type="project" value="UniProtKB-UniRule"/>
</dbReference>
<comment type="similarity">
    <text evidence="2 8">Belongs to the pantothenate synthetase family.</text>
</comment>
<feature type="binding site" evidence="8">
    <location>
        <position position="94"/>
    </location>
    <ligand>
        <name>beta-alanine</name>
        <dbReference type="ChEBI" id="CHEBI:57966"/>
    </ligand>
</feature>
<keyword evidence="11" id="KW-1185">Reference proteome</keyword>
<feature type="binding site" evidence="8">
    <location>
        <begin position="223"/>
        <end position="226"/>
    </location>
    <ligand>
        <name>ATP</name>
        <dbReference type="ChEBI" id="CHEBI:30616"/>
    </ligand>
</feature>
<feature type="compositionally biased region" description="Low complexity" evidence="9">
    <location>
        <begin position="40"/>
        <end position="49"/>
    </location>
</feature>
<keyword evidence="5 8" id="KW-0547">Nucleotide-binding</keyword>
<dbReference type="PANTHER" id="PTHR21299:SF1">
    <property type="entry name" value="PANTOATE--BETA-ALANINE LIGASE"/>
    <property type="match status" value="1"/>
</dbReference>
<reference evidence="10" key="1">
    <citation type="submission" date="2023-07" db="EMBL/GenBank/DDBJ databases">
        <title>Sequencing the genomes of 1000 actinobacteria strains.</title>
        <authorList>
            <person name="Klenk H.-P."/>
        </authorList>
    </citation>
    <scope>NUCLEOTIDE SEQUENCE</scope>
    <source>
        <strain evidence="10">DSM 13988</strain>
    </source>
</reference>
<dbReference type="NCBIfam" id="TIGR00125">
    <property type="entry name" value="cyt_tran_rel"/>
    <property type="match status" value="1"/>
</dbReference>
<feature type="active site" description="Proton donor" evidence="8">
    <location>
        <position position="70"/>
    </location>
</feature>
<name>A0AAE3YGW1_9MICC</name>
<protein>
    <recommendedName>
        <fullName evidence="8">Pantothenate synthetase</fullName>
        <shortName evidence="8">PS</shortName>
        <ecNumber evidence="8">6.3.2.1</ecNumber>
    </recommendedName>
    <alternativeName>
        <fullName evidence="8">Pantoate--beta-alanine ligase</fullName>
    </alternativeName>
    <alternativeName>
        <fullName evidence="8">Pantoate-activating enzyme</fullName>
    </alternativeName>
</protein>
<evidence type="ECO:0000256" key="8">
    <source>
        <dbReference type="HAMAP-Rule" id="MF_00158"/>
    </source>
</evidence>
<evidence type="ECO:0000256" key="4">
    <source>
        <dbReference type="ARBA" id="ARBA00022655"/>
    </source>
</evidence>
<dbReference type="Pfam" id="PF02569">
    <property type="entry name" value="Pantoate_ligase"/>
    <property type="match status" value="1"/>
</dbReference>
<dbReference type="NCBIfam" id="TIGR00018">
    <property type="entry name" value="panC"/>
    <property type="match status" value="1"/>
</dbReference>
<feature type="region of interest" description="Disordered" evidence="9">
    <location>
        <begin position="24"/>
        <end position="52"/>
    </location>
</feature>
<accession>A0AAE3YGW1</accession>
<gene>
    <name evidence="8" type="primary">panC</name>
    <name evidence="10" type="ORF">J2S35_000919</name>
</gene>
<comment type="caution">
    <text evidence="10">The sequence shown here is derived from an EMBL/GenBank/DDBJ whole genome shotgun (WGS) entry which is preliminary data.</text>
</comment>
<evidence type="ECO:0000256" key="3">
    <source>
        <dbReference type="ARBA" id="ARBA00022598"/>
    </source>
</evidence>
<evidence type="ECO:0000256" key="1">
    <source>
        <dbReference type="ARBA" id="ARBA00004990"/>
    </source>
</evidence>
<dbReference type="RefSeq" id="WP_309850353.1">
    <property type="nucleotide sequence ID" value="NZ_BAAAIU010000023.1"/>
</dbReference>